<evidence type="ECO:0000256" key="2">
    <source>
        <dbReference type="SAM" id="Phobius"/>
    </source>
</evidence>
<feature type="region of interest" description="Disordered" evidence="1">
    <location>
        <begin position="284"/>
        <end position="448"/>
    </location>
</feature>
<evidence type="ECO:0000256" key="1">
    <source>
        <dbReference type="SAM" id="MobiDB-lite"/>
    </source>
</evidence>
<accession>A0A4R0R2D4</accession>
<name>A0A4R0R2D4_9APHY</name>
<dbReference type="OrthoDB" id="10618000at2759"/>
<evidence type="ECO:0000313" key="3">
    <source>
        <dbReference type="EMBL" id="TCD61201.1"/>
    </source>
</evidence>
<keyword evidence="2" id="KW-0812">Transmembrane</keyword>
<reference evidence="3 4" key="1">
    <citation type="submission" date="2018-11" db="EMBL/GenBank/DDBJ databases">
        <title>Genome assembly of Steccherinum ochraceum LE-BIN_3174, the white-rot fungus of the Steccherinaceae family (The Residual Polyporoid clade, Polyporales, Basidiomycota).</title>
        <authorList>
            <person name="Fedorova T.V."/>
            <person name="Glazunova O.A."/>
            <person name="Landesman E.O."/>
            <person name="Moiseenko K.V."/>
            <person name="Psurtseva N.V."/>
            <person name="Savinova O.S."/>
            <person name="Shakhova N.V."/>
            <person name="Tyazhelova T.V."/>
            <person name="Vasina D.V."/>
        </authorList>
    </citation>
    <scope>NUCLEOTIDE SEQUENCE [LARGE SCALE GENOMIC DNA]</scope>
    <source>
        <strain evidence="3 4">LE-BIN_3174</strain>
    </source>
</reference>
<dbReference type="AlphaFoldDB" id="A0A4R0R2D4"/>
<feature type="transmembrane region" description="Helical" evidence="2">
    <location>
        <begin position="36"/>
        <end position="55"/>
    </location>
</feature>
<feature type="region of interest" description="Disordered" evidence="1">
    <location>
        <begin position="122"/>
        <end position="157"/>
    </location>
</feature>
<feature type="compositionally biased region" description="Low complexity" evidence="1">
    <location>
        <begin position="292"/>
        <end position="312"/>
    </location>
</feature>
<comment type="caution">
    <text evidence="3">The sequence shown here is derived from an EMBL/GenBank/DDBJ whole genome shotgun (WGS) entry which is preliminary data.</text>
</comment>
<keyword evidence="2" id="KW-1133">Transmembrane helix</keyword>
<organism evidence="3 4">
    <name type="scientific">Steccherinum ochraceum</name>
    <dbReference type="NCBI Taxonomy" id="92696"/>
    <lineage>
        <taxon>Eukaryota</taxon>
        <taxon>Fungi</taxon>
        <taxon>Dikarya</taxon>
        <taxon>Basidiomycota</taxon>
        <taxon>Agaricomycotina</taxon>
        <taxon>Agaricomycetes</taxon>
        <taxon>Polyporales</taxon>
        <taxon>Steccherinaceae</taxon>
        <taxon>Steccherinum</taxon>
    </lineage>
</organism>
<keyword evidence="2" id="KW-0472">Membrane</keyword>
<evidence type="ECO:0000313" key="4">
    <source>
        <dbReference type="Proteomes" id="UP000292702"/>
    </source>
</evidence>
<protein>
    <submittedName>
        <fullName evidence="3">Uncharacterized protein</fullName>
    </submittedName>
</protein>
<gene>
    <name evidence="3" type="ORF">EIP91_008789</name>
</gene>
<dbReference type="Proteomes" id="UP000292702">
    <property type="component" value="Unassembled WGS sequence"/>
</dbReference>
<keyword evidence="4" id="KW-1185">Reference proteome</keyword>
<dbReference type="EMBL" id="RWJN01000493">
    <property type="protein sequence ID" value="TCD61201.1"/>
    <property type="molecule type" value="Genomic_DNA"/>
</dbReference>
<feature type="compositionally biased region" description="Basic residues" evidence="1">
    <location>
        <begin position="416"/>
        <end position="428"/>
    </location>
</feature>
<proteinExistence type="predicted"/>
<feature type="compositionally biased region" description="Basic residues" evidence="1">
    <location>
        <begin position="373"/>
        <end position="384"/>
    </location>
</feature>
<sequence length="448" mass="47297">MPRNLRLSPQDALAAFPSIIYKVFGAGTLAVVFHAALILVFCITVFTLCVVCAILEECVPRRVPAQSMSSTAPPASSAPAKHLEQTIVDGVPVPSLFSIIKQRQSDKTGTLASLVQESYSSPGQVSRTKKAFDKFPSRGRKQPSPAPAVHSRPRLDTNSLDRRVALAQILANGVAALNSSQDVFAPQATSSPSSSPPRMCGRTLPPRLLNLAAGSQSGFASDPFLSRAHPTGYPVLPPVGHQVAVPPFSLPSLSQGVKIFKQGPINNQFHTVAIPMDVFKQHLAARQQSDKAPASAASSVQAPQSPASPTPVKLKAADASPRSKTTPADWPKPTPTASVADKTTRAPLAPLSGNVPLSTRGKSDQDWVVTSRTKQKRSPARPSKKGQDARHAGEPSGIKVEIKATDSSAADTGKEKRTRSSNRTRGRRGGKENKNGSATQKVAPVASV</sequence>